<gene>
    <name evidence="3" type="ORF">HDK90DRAFT_515748</name>
</gene>
<reference evidence="3 4" key="1">
    <citation type="submission" date="2024-04" db="EMBL/GenBank/DDBJ databases">
        <title>Phyllosticta paracitricarpa is synonymous to the EU quarantine fungus P. citricarpa based on phylogenomic analyses.</title>
        <authorList>
            <consortium name="Lawrence Berkeley National Laboratory"/>
            <person name="Van Ingen-Buijs V.A."/>
            <person name="Van Westerhoven A.C."/>
            <person name="Haridas S."/>
            <person name="Skiadas P."/>
            <person name="Martin F."/>
            <person name="Groenewald J.Z."/>
            <person name="Crous P.W."/>
            <person name="Seidl M.F."/>
        </authorList>
    </citation>
    <scope>NUCLEOTIDE SEQUENCE [LARGE SCALE GENOMIC DNA]</scope>
    <source>
        <strain evidence="3 4">CBS 123374</strain>
    </source>
</reference>
<dbReference type="SUPFAM" id="SSF54060">
    <property type="entry name" value="His-Me finger endonucleases"/>
    <property type="match status" value="1"/>
</dbReference>
<feature type="region of interest" description="Disordered" evidence="1">
    <location>
        <begin position="182"/>
        <end position="216"/>
    </location>
</feature>
<accession>A0ABR1Y943</accession>
<evidence type="ECO:0000256" key="1">
    <source>
        <dbReference type="SAM" id="MobiDB-lite"/>
    </source>
</evidence>
<feature type="region of interest" description="Disordered" evidence="1">
    <location>
        <begin position="55"/>
        <end position="124"/>
    </location>
</feature>
<dbReference type="InterPro" id="IPR044925">
    <property type="entry name" value="His-Me_finger_sf"/>
</dbReference>
<dbReference type="InterPro" id="IPR046700">
    <property type="entry name" value="DUF6570"/>
</dbReference>
<dbReference type="Pfam" id="PF20209">
    <property type="entry name" value="DUF6570"/>
    <property type="match status" value="1"/>
</dbReference>
<evidence type="ECO:0000259" key="2">
    <source>
        <dbReference type="Pfam" id="PF20209"/>
    </source>
</evidence>
<keyword evidence="4" id="KW-1185">Reference proteome</keyword>
<name>A0ABR1Y943_9PEZI</name>
<comment type="caution">
    <text evidence="3">The sequence shown here is derived from an EMBL/GenBank/DDBJ whole genome shotgun (WGS) entry which is preliminary data.</text>
</comment>
<dbReference type="Proteomes" id="UP001492380">
    <property type="component" value="Unassembled WGS sequence"/>
</dbReference>
<feature type="region of interest" description="Disordered" evidence="1">
    <location>
        <begin position="420"/>
        <end position="448"/>
    </location>
</feature>
<feature type="compositionally biased region" description="Basic and acidic residues" evidence="1">
    <location>
        <begin position="558"/>
        <end position="569"/>
    </location>
</feature>
<feature type="domain" description="DUF6570" evidence="2">
    <location>
        <begin position="344"/>
        <end position="388"/>
    </location>
</feature>
<feature type="compositionally biased region" description="Acidic residues" evidence="1">
    <location>
        <begin position="91"/>
        <end position="100"/>
    </location>
</feature>
<proteinExistence type="predicted"/>
<protein>
    <recommendedName>
        <fullName evidence="2">DUF6570 domain-containing protein</fullName>
    </recommendedName>
</protein>
<organism evidence="3 4">
    <name type="scientific">Phyllosticta capitalensis</name>
    <dbReference type="NCBI Taxonomy" id="121624"/>
    <lineage>
        <taxon>Eukaryota</taxon>
        <taxon>Fungi</taxon>
        <taxon>Dikarya</taxon>
        <taxon>Ascomycota</taxon>
        <taxon>Pezizomycotina</taxon>
        <taxon>Dothideomycetes</taxon>
        <taxon>Dothideomycetes incertae sedis</taxon>
        <taxon>Botryosphaeriales</taxon>
        <taxon>Phyllostictaceae</taxon>
        <taxon>Phyllosticta</taxon>
    </lineage>
</organism>
<feature type="region of interest" description="Disordered" evidence="1">
    <location>
        <begin position="549"/>
        <end position="569"/>
    </location>
</feature>
<evidence type="ECO:0000313" key="3">
    <source>
        <dbReference type="EMBL" id="KAK8222691.1"/>
    </source>
</evidence>
<dbReference type="EMBL" id="JBBWRZ010000015">
    <property type="protein sequence ID" value="KAK8222691.1"/>
    <property type="molecule type" value="Genomic_DNA"/>
</dbReference>
<sequence length="569" mass="62592">MPTTQATLDGWIQEDVVPCPWCQPDLPDSRRRWVELVVDWIDALIEHQIRMEVERDASGGGEEVNSEAETEVEAGGSMNDASGGEGVSSEAETEVEEGGGEDPTVAKDIPTQACPTTNGYHPRNTPKILLATDTASTKAFITAGQKPDQYEVSHLCHNAGCFNSEQCACETEDRGLNEVWHQSTVKDDSCQRKRKTGEGDEKPKIDKSRKRERSCQIKEEIDNASNEEAALPIIDQKLHARAPHEAMSAEAENGVLMDLTDDNKADVTSLKAVIDPSNGRFSSFLHESVASRQSALERSRYYLHVSATINALFAQESEHWFGMHLNAAGVCARYSRRDANIGKDMPHMYSDANSLDPGEFPIDADLPELTQVEEMLIARVHVKVQQVQGAQLASSTVNDAKPLLLSLDSDRAQAYLEAMSSNTNPPTSLELPEEGKPLPPHPSATGPRIASDIEAALKARITKDSTELDEKFRQAAADISKRSQLQQIRQEQLEQRSDQISRERLQTTLNAIGEINMATKKPKRGLLTSVPVGIEPLDGIGFSERFATEKASATDNGVSDKDHIRYEIE</sequence>
<feature type="compositionally biased region" description="Basic and acidic residues" evidence="1">
    <location>
        <begin position="184"/>
        <end position="206"/>
    </location>
</feature>
<evidence type="ECO:0000313" key="4">
    <source>
        <dbReference type="Proteomes" id="UP001492380"/>
    </source>
</evidence>